<evidence type="ECO:0000259" key="5">
    <source>
        <dbReference type="PROSITE" id="PS50072"/>
    </source>
</evidence>
<keyword evidence="7" id="KW-1185">Reference proteome</keyword>
<dbReference type="InterPro" id="IPR029000">
    <property type="entry name" value="Cyclophilin-like_dom_sf"/>
</dbReference>
<accession>A0ABN2S4C8</accession>
<dbReference type="InterPro" id="IPR044666">
    <property type="entry name" value="Cyclophilin_A-like"/>
</dbReference>
<dbReference type="Proteomes" id="UP001501585">
    <property type="component" value="Unassembled WGS sequence"/>
</dbReference>
<name>A0ABN2S4C8_9ACTN</name>
<comment type="caution">
    <text evidence="6">The sequence shown here is derived from an EMBL/GenBank/DDBJ whole genome shotgun (WGS) entry which is preliminary data.</text>
</comment>
<protein>
    <recommendedName>
        <fullName evidence="4">Peptidyl-prolyl cis-trans isomerase</fullName>
        <shortName evidence="4">PPIase</shortName>
        <ecNumber evidence="4">5.2.1.8</ecNumber>
    </recommendedName>
</protein>
<dbReference type="EMBL" id="BAAAPC010000001">
    <property type="protein sequence ID" value="GAA1980202.1"/>
    <property type="molecule type" value="Genomic_DNA"/>
</dbReference>
<evidence type="ECO:0000313" key="6">
    <source>
        <dbReference type="EMBL" id="GAA1980202.1"/>
    </source>
</evidence>
<dbReference type="PRINTS" id="PR00153">
    <property type="entry name" value="CSAPPISMRASE"/>
</dbReference>
<organism evidence="6 7">
    <name type="scientific">Nocardiopsis rhodophaea</name>
    <dbReference type="NCBI Taxonomy" id="280238"/>
    <lineage>
        <taxon>Bacteria</taxon>
        <taxon>Bacillati</taxon>
        <taxon>Actinomycetota</taxon>
        <taxon>Actinomycetes</taxon>
        <taxon>Streptosporangiales</taxon>
        <taxon>Nocardiopsidaceae</taxon>
        <taxon>Nocardiopsis</taxon>
    </lineage>
</organism>
<comment type="function">
    <text evidence="1 4">PPIases accelerate the folding of proteins. It catalyzes the cis-trans isomerization of proline imidic peptide bonds in oligopeptides.</text>
</comment>
<proteinExistence type="inferred from homology"/>
<dbReference type="SUPFAM" id="SSF50891">
    <property type="entry name" value="Cyclophilin-like"/>
    <property type="match status" value="1"/>
</dbReference>
<evidence type="ECO:0000256" key="3">
    <source>
        <dbReference type="ARBA" id="ARBA00023235"/>
    </source>
</evidence>
<keyword evidence="4" id="KW-0732">Signal</keyword>
<dbReference type="PROSITE" id="PS51257">
    <property type="entry name" value="PROKAR_LIPOPROTEIN"/>
    <property type="match status" value="1"/>
</dbReference>
<feature type="domain" description="PPIase cyclophilin-type" evidence="5">
    <location>
        <begin position="50"/>
        <end position="214"/>
    </location>
</feature>
<reference evidence="6 7" key="1">
    <citation type="journal article" date="2019" name="Int. J. Syst. Evol. Microbiol.">
        <title>The Global Catalogue of Microorganisms (GCM) 10K type strain sequencing project: providing services to taxonomists for standard genome sequencing and annotation.</title>
        <authorList>
            <consortium name="The Broad Institute Genomics Platform"/>
            <consortium name="The Broad Institute Genome Sequencing Center for Infectious Disease"/>
            <person name="Wu L."/>
            <person name="Ma J."/>
        </authorList>
    </citation>
    <scope>NUCLEOTIDE SEQUENCE [LARGE SCALE GENOMIC DNA]</scope>
    <source>
        <strain evidence="6 7">JCM 15313</strain>
    </source>
</reference>
<dbReference type="CDD" id="cd00317">
    <property type="entry name" value="cyclophilin"/>
    <property type="match status" value="1"/>
</dbReference>
<comment type="similarity">
    <text evidence="4">Belongs to the cyclophilin-type PPIase family.</text>
</comment>
<feature type="chain" id="PRO_5044961713" description="Peptidyl-prolyl cis-trans isomerase" evidence="4">
    <location>
        <begin position="22"/>
        <end position="219"/>
    </location>
</feature>
<gene>
    <name evidence="6" type="ORF">GCM10009799_01650</name>
</gene>
<dbReference type="PROSITE" id="PS50072">
    <property type="entry name" value="CSA_PPIASE_2"/>
    <property type="match status" value="1"/>
</dbReference>
<evidence type="ECO:0000256" key="1">
    <source>
        <dbReference type="ARBA" id="ARBA00002388"/>
    </source>
</evidence>
<keyword evidence="2 4" id="KW-0697">Rotamase</keyword>
<dbReference type="EC" id="5.2.1.8" evidence="4"/>
<dbReference type="Pfam" id="PF00160">
    <property type="entry name" value="Pro_isomerase"/>
    <property type="match status" value="1"/>
</dbReference>
<dbReference type="RefSeq" id="WP_344159409.1">
    <property type="nucleotide sequence ID" value="NZ_BAAAPC010000001.1"/>
</dbReference>
<comment type="catalytic activity">
    <reaction evidence="4">
        <text>[protein]-peptidylproline (omega=180) = [protein]-peptidylproline (omega=0)</text>
        <dbReference type="Rhea" id="RHEA:16237"/>
        <dbReference type="Rhea" id="RHEA-COMP:10747"/>
        <dbReference type="Rhea" id="RHEA-COMP:10748"/>
        <dbReference type="ChEBI" id="CHEBI:83833"/>
        <dbReference type="ChEBI" id="CHEBI:83834"/>
        <dbReference type="EC" id="5.2.1.8"/>
    </reaction>
</comment>
<keyword evidence="3 4" id="KW-0413">Isomerase</keyword>
<evidence type="ECO:0000313" key="7">
    <source>
        <dbReference type="Proteomes" id="UP001501585"/>
    </source>
</evidence>
<dbReference type="PANTHER" id="PTHR45625">
    <property type="entry name" value="PEPTIDYL-PROLYL CIS-TRANS ISOMERASE-RELATED"/>
    <property type="match status" value="1"/>
</dbReference>
<dbReference type="Gene3D" id="2.40.100.10">
    <property type="entry name" value="Cyclophilin-like"/>
    <property type="match status" value="1"/>
</dbReference>
<sequence>MNRLVQTAAAGLTGAALLASAACGSEAASEGSGAKAATPDSSADYKAVATVEGATLSTSEGDVEVTLFPKQAPTTVRNFVELAEGSKATNPTTGKDRFYDGTIFHRVIEGFMIQGGDPLGTGTGGPGYTFPDEIDPDLTFDAPGKLAMANSGPNTNGSQFFITTVPTSHLDGKHTIFGEVADDEGQHVVEAISTVDTDDADKPVDDVVLESVTIHRSDD</sequence>
<dbReference type="PROSITE" id="PS00170">
    <property type="entry name" value="CSA_PPIASE_1"/>
    <property type="match status" value="1"/>
</dbReference>
<feature type="signal peptide" evidence="4">
    <location>
        <begin position="1"/>
        <end position="21"/>
    </location>
</feature>
<evidence type="ECO:0000256" key="2">
    <source>
        <dbReference type="ARBA" id="ARBA00023110"/>
    </source>
</evidence>
<evidence type="ECO:0000256" key="4">
    <source>
        <dbReference type="RuleBase" id="RU363019"/>
    </source>
</evidence>
<dbReference type="PANTHER" id="PTHR45625:SF4">
    <property type="entry name" value="PEPTIDYLPROLYL ISOMERASE DOMAIN AND WD REPEAT-CONTAINING PROTEIN 1"/>
    <property type="match status" value="1"/>
</dbReference>
<dbReference type="InterPro" id="IPR020892">
    <property type="entry name" value="Cyclophilin-type_PPIase_CS"/>
</dbReference>
<dbReference type="InterPro" id="IPR002130">
    <property type="entry name" value="Cyclophilin-type_PPIase_dom"/>
</dbReference>